<name>A0AA39HA51_9BILA</name>
<dbReference type="AlphaFoldDB" id="A0AA39HA51"/>
<protein>
    <submittedName>
        <fullName evidence="2">Uncharacterized protein</fullName>
    </submittedName>
</protein>
<sequence length="138" mass="14670">MYVQNHLVGSSNRLQFVAFADMTLPRVDEEVMVRGEDALCTEFAGGHWLHCVDSLCISESANGGRFDAVGFKKVAEDSVLGGGVKQRQQTRSHSPTRAIGAAGPKASKDPSLLGEAEGIGATSKDLEELLLPSRLLGT</sequence>
<gene>
    <name evidence="2" type="ORF">QR680_015831</name>
</gene>
<evidence type="ECO:0000313" key="3">
    <source>
        <dbReference type="Proteomes" id="UP001175271"/>
    </source>
</evidence>
<feature type="compositionally biased region" description="Polar residues" evidence="1">
    <location>
        <begin position="86"/>
        <end position="95"/>
    </location>
</feature>
<feature type="region of interest" description="Disordered" evidence="1">
    <location>
        <begin position="81"/>
        <end position="119"/>
    </location>
</feature>
<comment type="caution">
    <text evidence="2">The sequence shown here is derived from an EMBL/GenBank/DDBJ whole genome shotgun (WGS) entry which is preliminary data.</text>
</comment>
<reference evidence="2" key="1">
    <citation type="submission" date="2023-06" db="EMBL/GenBank/DDBJ databases">
        <title>Genomic analysis of the entomopathogenic nematode Steinernema hermaphroditum.</title>
        <authorList>
            <person name="Schwarz E.M."/>
            <person name="Heppert J.K."/>
            <person name="Baniya A."/>
            <person name="Schwartz H.T."/>
            <person name="Tan C.-H."/>
            <person name="Antoshechkin I."/>
            <person name="Sternberg P.W."/>
            <person name="Goodrich-Blair H."/>
            <person name="Dillman A.R."/>
        </authorList>
    </citation>
    <scope>NUCLEOTIDE SEQUENCE</scope>
    <source>
        <strain evidence="2">PS9179</strain>
        <tissue evidence="2">Whole animal</tissue>
    </source>
</reference>
<accession>A0AA39HA51</accession>
<evidence type="ECO:0000256" key="1">
    <source>
        <dbReference type="SAM" id="MobiDB-lite"/>
    </source>
</evidence>
<organism evidence="2 3">
    <name type="scientific">Steinernema hermaphroditum</name>
    <dbReference type="NCBI Taxonomy" id="289476"/>
    <lineage>
        <taxon>Eukaryota</taxon>
        <taxon>Metazoa</taxon>
        <taxon>Ecdysozoa</taxon>
        <taxon>Nematoda</taxon>
        <taxon>Chromadorea</taxon>
        <taxon>Rhabditida</taxon>
        <taxon>Tylenchina</taxon>
        <taxon>Panagrolaimomorpha</taxon>
        <taxon>Strongyloidoidea</taxon>
        <taxon>Steinernematidae</taxon>
        <taxon>Steinernema</taxon>
    </lineage>
</organism>
<keyword evidence="3" id="KW-1185">Reference proteome</keyword>
<dbReference type="Proteomes" id="UP001175271">
    <property type="component" value="Unassembled WGS sequence"/>
</dbReference>
<proteinExistence type="predicted"/>
<evidence type="ECO:0000313" key="2">
    <source>
        <dbReference type="EMBL" id="KAK0401516.1"/>
    </source>
</evidence>
<dbReference type="EMBL" id="JAUCMV010000004">
    <property type="protein sequence ID" value="KAK0401516.1"/>
    <property type="molecule type" value="Genomic_DNA"/>
</dbReference>